<accession>A0ACB8IZ91</accession>
<gene>
    <name evidence="1" type="ORF">KPL71_019520</name>
</gene>
<keyword evidence="2" id="KW-1185">Reference proteome</keyword>
<comment type="caution">
    <text evidence="1">The sequence shown here is derived from an EMBL/GenBank/DDBJ whole genome shotgun (WGS) entry which is preliminary data.</text>
</comment>
<evidence type="ECO:0000313" key="1">
    <source>
        <dbReference type="EMBL" id="KAH9710698.1"/>
    </source>
</evidence>
<dbReference type="Proteomes" id="UP000829398">
    <property type="component" value="Chromosome 7"/>
</dbReference>
<dbReference type="EMBL" id="CM039176">
    <property type="protein sequence ID" value="KAH9710698.1"/>
    <property type="molecule type" value="Genomic_DNA"/>
</dbReference>
<reference evidence="2" key="1">
    <citation type="journal article" date="2023" name="Hortic. Res.">
        <title>A chromosome-level phased genome enabling allele-level studies in sweet orange: a case study on citrus Huanglongbing tolerance.</title>
        <authorList>
            <person name="Wu B."/>
            <person name="Yu Q."/>
            <person name="Deng Z."/>
            <person name="Duan Y."/>
            <person name="Luo F."/>
            <person name="Gmitter F. Jr."/>
        </authorList>
    </citation>
    <scope>NUCLEOTIDE SEQUENCE [LARGE SCALE GENOMIC DNA]</scope>
    <source>
        <strain evidence="2">cv. Valencia</strain>
    </source>
</reference>
<evidence type="ECO:0000313" key="2">
    <source>
        <dbReference type="Proteomes" id="UP000829398"/>
    </source>
</evidence>
<protein>
    <submittedName>
        <fullName evidence="1">Uncharacterized protein</fullName>
    </submittedName>
</protein>
<name>A0ACB8IZ91_CITSI</name>
<sequence>MGLRACTCWYTLWHCGSIWRRLNSVAARLEELYVQEDCVAANLASAATLLLIALVAAKLFLKVMVEAGFLPDAVTYTSLMNGMCREGDALGALALLEEMEGKGCSPNSCTYNTLLYGLCKSRLMEKGIELYWAMKEGGVKLETAAYATLVRERGHHYWSNSTGSWDFYMELEVSSLSYG</sequence>
<organism evidence="1 2">
    <name type="scientific">Citrus sinensis</name>
    <name type="common">Sweet orange</name>
    <name type="synonym">Citrus aurantium var. sinensis</name>
    <dbReference type="NCBI Taxonomy" id="2711"/>
    <lineage>
        <taxon>Eukaryota</taxon>
        <taxon>Viridiplantae</taxon>
        <taxon>Streptophyta</taxon>
        <taxon>Embryophyta</taxon>
        <taxon>Tracheophyta</taxon>
        <taxon>Spermatophyta</taxon>
        <taxon>Magnoliopsida</taxon>
        <taxon>eudicotyledons</taxon>
        <taxon>Gunneridae</taxon>
        <taxon>Pentapetalae</taxon>
        <taxon>rosids</taxon>
        <taxon>malvids</taxon>
        <taxon>Sapindales</taxon>
        <taxon>Rutaceae</taxon>
        <taxon>Aurantioideae</taxon>
        <taxon>Citrus</taxon>
    </lineage>
</organism>
<proteinExistence type="predicted"/>